<dbReference type="Proteomes" id="UP000813461">
    <property type="component" value="Unassembled WGS sequence"/>
</dbReference>
<evidence type="ECO:0000259" key="1">
    <source>
        <dbReference type="Pfam" id="PF17111"/>
    </source>
</evidence>
<keyword evidence="3" id="KW-1185">Reference proteome</keyword>
<accession>A0A8K0RH10</accession>
<proteinExistence type="predicted"/>
<organism evidence="2 3">
    <name type="scientific">Paraphoma chrysanthemicola</name>
    <dbReference type="NCBI Taxonomy" id="798071"/>
    <lineage>
        <taxon>Eukaryota</taxon>
        <taxon>Fungi</taxon>
        <taxon>Dikarya</taxon>
        <taxon>Ascomycota</taxon>
        <taxon>Pezizomycotina</taxon>
        <taxon>Dothideomycetes</taxon>
        <taxon>Pleosporomycetidae</taxon>
        <taxon>Pleosporales</taxon>
        <taxon>Pleosporineae</taxon>
        <taxon>Phaeosphaeriaceae</taxon>
        <taxon>Paraphoma</taxon>
    </lineage>
</organism>
<protein>
    <recommendedName>
        <fullName evidence="1">Azaphilone pigments biosynthesis cluster protein L N-terminal domain-containing protein</fullName>
    </recommendedName>
</protein>
<evidence type="ECO:0000313" key="3">
    <source>
        <dbReference type="Proteomes" id="UP000813461"/>
    </source>
</evidence>
<reference evidence="2" key="1">
    <citation type="journal article" date="2021" name="Nat. Commun.">
        <title>Genetic determinants of endophytism in the Arabidopsis root mycobiome.</title>
        <authorList>
            <person name="Mesny F."/>
            <person name="Miyauchi S."/>
            <person name="Thiergart T."/>
            <person name="Pickel B."/>
            <person name="Atanasova L."/>
            <person name="Karlsson M."/>
            <person name="Huettel B."/>
            <person name="Barry K.W."/>
            <person name="Haridas S."/>
            <person name="Chen C."/>
            <person name="Bauer D."/>
            <person name="Andreopoulos W."/>
            <person name="Pangilinan J."/>
            <person name="LaButti K."/>
            <person name="Riley R."/>
            <person name="Lipzen A."/>
            <person name="Clum A."/>
            <person name="Drula E."/>
            <person name="Henrissat B."/>
            <person name="Kohler A."/>
            <person name="Grigoriev I.V."/>
            <person name="Martin F.M."/>
            <person name="Hacquard S."/>
        </authorList>
    </citation>
    <scope>NUCLEOTIDE SEQUENCE</scope>
    <source>
        <strain evidence="2">MPI-SDFR-AT-0120</strain>
    </source>
</reference>
<comment type="caution">
    <text evidence="2">The sequence shown here is derived from an EMBL/GenBank/DDBJ whole genome shotgun (WGS) entry which is preliminary data.</text>
</comment>
<evidence type="ECO:0000313" key="2">
    <source>
        <dbReference type="EMBL" id="KAH7094354.1"/>
    </source>
</evidence>
<dbReference type="OrthoDB" id="1577640at2759"/>
<dbReference type="AlphaFoldDB" id="A0A8K0RH10"/>
<sequence>MGDPFSVAGTAVGITSLGIQTCQILHRYYSQYRGHHDDIEAVLKQVEGLQGILRGLEQVKGRIEIDNHEPSSQLHMALLACQDALKKLESMALKCQAEKDPGDVQARIRAVLKRSAWPFRKDTLADLRDTLSRFQDNVSLALHSAGLDAVLREVDGIQPALGSLHAQNMVIQERQGHQLDALRNVHGDIATSFEYQRWSHQEISHDMSDLQRQLAQYGESLQFITKVLVASSASSRDLSTVSPSLLSEAAHTVDTIAPAIETTLHKHRSLVHESNMRRNRSTAIAVCHCRPKKRTAKKYRRWYSVFSETIYTHASDCPRFSYADYSETFAMQFIFSTRVVGACIQAGLERSRRGGWNSITPTLRYRAVRPNSVAFKILRDAQNQISYWTKDRKRSIQSRYSRLMSETFNALQICFCEDAHPTDLDETGDGIMTVIKSNTQEPLRVLTLPVCP</sequence>
<name>A0A8K0RH10_9PLEO</name>
<gene>
    <name evidence="2" type="ORF">FB567DRAFT_1767</name>
</gene>
<dbReference type="EMBL" id="JAGMVJ010000001">
    <property type="protein sequence ID" value="KAH7094354.1"/>
    <property type="molecule type" value="Genomic_DNA"/>
</dbReference>
<dbReference type="InterPro" id="IPR031348">
    <property type="entry name" value="PigL_N"/>
</dbReference>
<feature type="domain" description="Azaphilone pigments biosynthesis cluster protein L N-terminal" evidence="1">
    <location>
        <begin position="3"/>
        <end position="148"/>
    </location>
</feature>
<dbReference type="Pfam" id="PF17111">
    <property type="entry name" value="PigL_N"/>
    <property type="match status" value="1"/>
</dbReference>